<evidence type="ECO:0000313" key="2">
    <source>
        <dbReference type="EMBL" id="PJF36717.1"/>
    </source>
</evidence>
<feature type="domain" description="Peptidase M28" evidence="1">
    <location>
        <begin position="219"/>
        <end position="380"/>
    </location>
</feature>
<accession>A0A2M8PGN7</accession>
<dbReference type="AlphaFoldDB" id="A0A2M8PGN7"/>
<name>A0A2M8PGN7_9CHLR</name>
<dbReference type="GO" id="GO:0006508">
    <property type="term" value="P:proteolysis"/>
    <property type="evidence" value="ECO:0007669"/>
    <property type="project" value="InterPro"/>
</dbReference>
<dbReference type="SUPFAM" id="SSF53187">
    <property type="entry name" value="Zn-dependent exopeptidases"/>
    <property type="match status" value="1"/>
</dbReference>
<dbReference type="GO" id="GO:0008235">
    <property type="term" value="F:metalloexopeptidase activity"/>
    <property type="evidence" value="ECO:0007669"/>
    <property type="project" value="InterPro"/>
</dbReference>
<gene>
    <name evidence="2" type="ORF">CUN49_03995</name>
</gene>
<dbReference type="Pfam" id="PF04389">
    <property type="entry name" value="Peptidase_M28"/>
    <property type="match status" value="1"/>
</dbReference>
<organism evidence="2 3">
    <name type="scientific">Candidatus Thermofonsia Clade 1 bacterium</name>
    <dbReference type="NCBI Taxonomy" id="2364210"/>
    <lineage>
        <taxon>Bacteria</taxon>
        <taxon>Bacillati</taxon>
        <taxon>Chloroflexota</taxon>
        <taxon>Candidatus Thermofontia</taxon>
        <taxon>Candidatus Thermofonsia Clade 1</taxon>
    </lineage>
</organism>
<dbReference type="EMBL" id="PGTM01000035">
    <property type="protein sequence ID" value="PJF36717.1"/>
    <property type="molecule type" value="Genomic_DNA"/>
</dbReference>
<reference evidence="2 3" key="1">
    <citation type="submission" date="2017-11" db="EMBL/GenBank/DDBJ databases">
        <title>Evolution of Phototrophy in the Chloroflexi Phylum Driven by Horizontal Gene Transfer.</title>
        <authorList>
            <person name="Ward L.M."/>
            <person name="Hemp J."/>
            <person name="Shih P.M."/>
            <person name="Mcglynn S.E."/>
            <person name="Fischer W."/>
        </authorList>
    </citation>
    <scope>NUCLEOTIDE SEQUENCE [LARGE SCALE GENOMIC DNA]</scope>
    <source>
        <strain evidence="2">JP3_13</strain>
    </source>
</reference>
<dbReference type="InterPro" id="IPR007484">
    <property type="entry name" value="Peptidase_M28"/>
</dbReference>
<dbReference type="InterPro" id="IPR045175">
    <property type="entry name" value="M28_fam"/>
</dbReference>
<comment type="caution">
    <text evidence="2">The sequence shown here is derived from an EMBL/GenBank/DDBJ whole genome shotgun (WGS) entry which is preliminary data.</text>
</comment>
<evidence type="ECO:0000259" key="1">
    <source>
        <dbReference type="Pfam" id="PF04389"/>
    </source>
</evidence>
<dbReference type="Gene3D" id="3.40.630.10">
    <property type="entry name" value="Zn peptidases"/>
    <property type="match status" value="1"/>
</dbReference>
<dbReference type="Proteomes" id="UP000229681">
    <property type="component" value="Unassembled WGS sequence"/>
</dbReference>
<proteinExistence type="predicted"/>
<dbReference type="PANTHER" id="PTHR12147:SF26">
    <property type="entry name" value="PEPTIDASE M28 DOMAIN-CONTAINING PROTEIN"/>
    <property type="match status" value="1"/>
</dbReference>
<protein>
    <recommendedName>
        <fullName evidence="1">Peptidase M28 domain-containing protein</fullName>
    </recommendedName>
</protein>
<evidence type="ECO:0000313" key="3">
    <source>
        <dbReference type="Proteomes" id="UP000229681"/>
    </source>
</evidence>
<dbReference type="PANTHER" id="PTHR12147">
    <property type="entry name" value="METALLOPEPTIDASE M28 FAMILY MEMBER"/>
    <property type="match status" value="1"/>
</dbReference>
<sequence>MSEPLSSLQPDRLMQHMQALCKGIGARHACSPQERRAAEYVQIILRSVGVEQIAVQPFRSHTTLGAQMLPVLALAALATLTSAKTRLNRLRAAALSALSAFNLHGALSAKPPFFQPLIALGTSQNVIATIAPRSAIKRRVYLIGHLDSSKQRFLLPPALPELLKPLATLGIGALFLNALVQARRAFARKARRGLWDALLAALSLGALIAQLNDERQPFVEGANDNASAVSVLLGLAETLSLAPLEHTQVNFLFTGCAEVGGIGIARYLEQFQPPRFNSYFIAFEMVGSGNLCYVTKHGVTAFGEYAPDPDLLALARRAAVQHLQVAGREMLSLDELAVIVRMGYKGLCLAGYDQEGWLPHWHRAEDRLERIQAGALSRAAHFGYTLLQEIDRSAPAD</sequence>